<dbReference type="AlphaFoldDB" id="X1DUB2"/>
<reference evidence="1" key="1">
    <citation type="journal article" date="2014" name="Front. Microbiol.">
        <title>High frequency of phylogenetically diverse reductive dehalogenase-homologous genes in deep subseafloor sedimentary metagenomes.</title>
        <authorList>
            <person name="Kawai M."/>
            <person name="Futagami T."/>
            <person name="Toyoda A."/>
            <person name="Takaki Y."/>
            <person name="Nishi S."/>
            <person name="Hori S."/>
            <person name="Arai W."/>
            <person name="Tsubouchi T."/>
            <person name="Morono Y."/>
            <person name="Uchiyama I."/>
            <person name="Ito T."/>
            <person name="Fujiyama A."/>
            <person name="Inagaki F."/>
            <person name="Takami H."/>
        </authorList>
    </citation>
    <scope>NUCLEOTIDE SEQUENCE</scope>
    <source>
        <strain evidence="1">Expedition CK06-06</strain>
    </source>
</reference>
<proteinExistence type="predicted"/>
<sequence length="40" mass="4757">TQSEYLQLSLKQLYTYLYNELYHNGQAISILNLVVYGFKK</sequence>
<evidence type="ECO:0000313" key="1">
    <source>
        <dbReference type="EMBL" id="GAH11835.1"/>
    </source>
</evidence>
<organism evidence="1">
    <name type="scientific">marine sediment metagenome</name>
    <dbReference type="NCBI Taxonomy" id="412755"/>
    <lineage>
        <taxon>unclassified sequences</taxon>
        <taxon>metagenomes</taxon>
        <taxon>ecological metagenomes</taxon>
    </lineage>
</organism>
<dbReference type="EMBL" id="BART01032519">
    <property type="protein sequence ID" value="GAH11835.1"/>
    <property type="molecule type" value="Genomic_DNA"/>
</dbReference>
<name>X1DUB2_9ZZZZ</name>
<feature type="non-terminal residue" evidence="1">
    <location>
        <position position="1"/>
    </location>
</feature>
<protein>
    <submittedName>
        <fullName evidence="1">Uncharacterized protein</fullName>
    </submittedName>
</protein>
<comment type="caution">
    <text evidence="1">The sequence shown here is derived from an EMBL/GenBank/DDBJ whole genome shotgun (WGS) entry which is preliminary data.</text>
</comment>
<accession>X1DUB2</accession>
<gene>
    <name evidence="1" type="ORF">S01H4_56174</name>
</gene>